<accession>A0ABY7W9S3</accession>
<dbReference type="Proteomes" id="UP001215143">
    <property type="component" value="Chromosome"/>
</dbReference>
<sequence length="64" mass="7584">MIEIARDRLFHYFMKVFHTVFFAHFLGQLLFDATVLMERLPHLFFVAFLVALAYTFGIVKVKDT</sequence>
<proteinExistence type="predicted"/>
<gene>
    <name evidence="2" type="ORF">PQ477_05050</name>
</gene>
<reference evidence="2 3" key="1">
    <citation type="submission" date="2023-02" db="EMBL/GenBank/DDBJ databases">
        <authorList>
            <person name="Liu G."/>
        </authorList>
    </citation>
    <scope>NUCLEOTIDE SEQUENCE [LARGE SCALE GENOMIC DNA]</scope>
    <source>
        <strain evidence="2 3">DSM 23008</strain>
    </source>
</reference>
<dbReference type="EMBL" id="CP117834">
    <property type="protein sequence ID" value="WDF04831.1"/>
    <property type="molecule type" value="Genomic_DNA"/>
</dbReference>
<feature type="transmembrane region" description="Helical" evidence="1">
    <location>
        <begin position="12"/>
        <end position="31"/>
    </location>
</feature>
<keyword evidence="1" id="KW-1133">Transmembrane helix</keyword>
<keyword evidence="1" id="KW-0812">Transmembrane</keyword>
<evidence type="ECO:0000256" key="1">
    <source>
        <dbReference type="SAM" id="Phobius"/>
    </source>
</evidence>
<dbReference type="RefSeq" id="WP_035397790.1">
    <property type="nucleotide sequence ID" value="NZ_CP117834.1"/>
</dbReference>
<keyword evidence="1" id="KW-0472">Membrane</keyword>
<keyword evidence="3" id="KW-1185">Reference proteome</keyword>
<protein>
    <submittedName>
        <fullName evidence="2">Uncharacterized protein</fullName>
    </submittedName>
</protein>
<feature type="transmembrane region" description="Helical" evidence="1">
    <location>
        <begin position="43"/>
        <end position="61"/>
    </location>
</feature>
<evidence type="ECO:0000313" key="3">
    <source>
        <dbReference type="Proteomes" id="UP001215143"/>
    </source>
</evidence>
<evidence type="ECO:0000313" key="2">
    <source>
        <dbReference type="EMBL" id="WDF04831.1"/>
    </source>
</evidence>
<organism evidence="2 3">
    <name type="scientific">Shouchella hunanensis</name>
    <dbReference type="NCBI Taxonomy" id="766894"/>
    <lineage>
        <taxon>Bacteria</taxon>
        <taxon>Bacillati</taxon>
        <taxon>Bacillota</taxon>
        <taxon>Bacilli</taxon>
        <taxon>Bacillales</taxon>
        <taxon>Bacillaceae</taxon>
        <taxon>Shouchella</taxon>
    </lineage>
</organism>
<name>A0ABY7W9S3_9BACI</name>